<dbReference type="Pfam" id="PF00496">
    <property type="entry name" value="SBP_bac_5"/>
    <property type="match status" value="1"/>
</dbReference>
<accession>A0A2K9MEJ4</accession>
<dbReference type="InterPro" id="IPR030678">
    <property type="entry name" value="Peptide/Ni-bd"/>
</dbReference>
<evidence type="ECO:0000259" key="5">
    <source>
        <dbReference type="Pfam" id="PF00496"/>
    </source>
</evidence>
<keyword evidence="3 4" id="KW-0732">Signal</keyword>
<dbReference type="CDD" id="cd08497">
    <property type="entry name" value="MbnE-like"/>
    <property type="match status" value="1"/>
</dbReference>
<dbReference type="AlphaFoldDB" id="A0A2K9MEJ4"/>
<dbReference type="Proteomes" id="UP000234882">
    <property type="component" value="Chromosome"/>
</dbReference>
<protein>
    <submittedName>
        <fullName evidence="6">ABC transporter substrate-binding protein</fullName>
    </submittedName>
</protein>
<dbReference type="GO" id="GO:0042884">
    <property type="term" value="P:microcin transport"/>
    <property type="evidence" value="ECO:0007669"/>
    <property type="project" value="TreeGrafter"/>
</dbReference>
<feature type="chain" id="PRO_5014856223" evidence="4">
    <location>
        <begin position="24"/>
        <end position="614"/>
    </location>
</feature>
<feature type="signal peptide" evidence="4">
    <location>
        <begin position="1"/>
        <end position="23"/>
    </location>
</feature>
<comment type="subcellular location">
    <subcellularLocation>
        <location evidence="1">Periplasm</location>
    </subcellularLocation>
</comment>
<sequence length="614" mass="68556">MRQIARLAALILPILTLPLAAQEAPTTIASGIGVFGPPELPEGFEHLRYVNPDAPKGGEFSMALTGGFDSFNPYTVRGRGAALSTVMHESLMEGTADEIGAAYCLLCETIEYPESRDWVIFTLRPEAKFSDGSPVTAQDVLFTYEVLRDKGLNSFRAVIAQSIAGATVLDDRRIRFDFVPGYPRRDVIQAAGGLPVFSQADFRDNDRDLEAASSTPFVGSGPYMFDSADMGRTVVWRRNPDYWARDLPLKRGRHNFDRIRIEYFADSDAAFEAFKAGEYTFRNENSSISWATGYDFPGVERGHVIKTELPNGTKAPAQGFFFNLRREKFQDIRVREAIGLMFNFDWANTALFYDLYTRIESFWDNSPLRANGPPSEAELALLTPVAADLPNGILTEPAFVPPHGGPRQLDRGALRKAADLLNEAGWQVGKDGVRRNAQGQTLQVEFMNDSQAFDRIINPYVENLRALGIDARMARVDDAEYETRRYRFEYDLMVGHSLTDMIAGDGLYQNFGSQGADDVFNPAGLANPAIDTLIGHAVAAQTQEEMTVAVHALDRALRALRIWVPNWYKPSHTVAYYEQYEHPAELPPLMLGELDFWWYNAEKAEKLKAAGALR</sequence>
<dbReference type="Gene3D" id="3.10.105.10">
    <property type="entry name" value="Dipeptide-binding Protein, Domain 3"/>
    <property type="match status" value="1"/>
</dbReference>
<dbReference type="GO" id="GO:0043190">
    <property type="term" value="C:ATP-binding cassette (ABC) transporter complex"/>
    <property type="evidence" value="ECO:0007669"/>
    <property type="project" value="InterPro"/>
</dbReference>
<evidence type="ECO:0000256" key="1">
    <source>
        <dbReference type="ARBA" id="ARBA00004418"/>
    </source>
</evidence>
<evidence type="ECO:0000256" key="3">
    <source>
        <dbReference type="ARBA" id="ARBA00022729"/>
    </source>
</evidence>
<feature type="domain" description="Solute-binding protein family 5" evidence="5">
    <location>
        <begin position="118"/>
        <end position="515"/>
    </location>
</feature>
<dbReference type="GO" id="GO:1904680">
    <property type="term" value="F:peptide transmembrane transporter activity"/>
    <property type="evidence" value="ECO:0007669"/>
    <property type="project" value="TreeGrafter"/>
</dbReference>
<dbReference type="Gene3D" id="3.40.190.10">
    <property type="entry name" value="Periplasmic binding protein-like II"/>
    <property type="match status" value="1"/>
</dbReference>
<dbReference type="PANTHER" id="PTHR30290">
    <property type="entry name" value="PERIPLASMIC BINDING COMPONENT OF ABC TRANSPORTER"/>
    <property type="match status" value="1"/>
</dbReference>
<dbReference type="KEGG" id="paru:CYR75_06850"/>
<gene>
    <name evidence="6" type="ORF">CYR75_06850</name>
</gene>
<organism evidence="6 7">
    <name type="scientific">Paracoccus jeotgali</name>
    <dbReference type="NCBI Taxonomy" id="2065379"/>
    <lineage>
        <taxon>Bacteria</taxon>
        <taxon>Pseudomonadati</taxon>
        <taxon>Pseudomonadota</taxon>
        <taxon>Alphaproteobacteria</taxon>
        <taxon>Rhodobacterales</taxon>
        <taxon>Paracoccaceae</taxon>
        <taxon>Paracoccus</taxon>
    </lineage>
</organism>
<evidence type="ECO:0000313" key="6">
    <source>
        <dbReference type="EMBL" id="AUM74024.1"/>
    </source>
</evidence>
<evidence type="ECO:0000313" key="7">
    <source>
        <dbReference type="Proteomes" id="UP000234882"/>
    </source>
</evidence>
<evidence type="ECO:0000256" key="4">
    <source>
        <dbReference type="SAM" id="SignalP"/>
    </source>
</evidence>
<name>A0A2K9MEJ4_9RHOB</name>
<dbReference type="PANTHER" id="PTHR30290:SF64">
    <property type="entry name" value="ABC TRANSPORTER PERIPLASMIC BINDING PROTEIN"/>
    <property type="match status" value="1"/>
</dbReference>
<dbReference type="OrthoDB" id="9803988at2"/>
<dbReference type="GO" id="GO:0030288">
    <property type="term" value="C:outer membrane-bounded periplasmic space"/>
    <property type="evidence" value="ECO:0007669"/>
    <property type="project" value="TreeGrafter"/>
</dbReference>
<evidence type="ECO:0000256" key="2">
    <source>
        <dbReference type="ARBA" id="ARBA00005695"/>
    </source>
</evidence>
<keyword evidence="7" id="KW-1185">Reference proteome</keyword>
<dbReference type="InterPro" id="IPR039424">
    <property type="entry name" value="SBP_5"/>
</dbReference>
<reference evidence="7" key="1">
    <citation type="submission" date="2017-12" db="EMBL/GenBank/DDBJ databases">
        <title>Genomic analysis of Paracoccus sp. CBA4604.</title>
        <authorList>
            <person name="Roh S.W."/>
            <person name="Kim J.Y."/>
            <person name="Kim J.S."/>
        </authorList>
    </citation>
    <scope>NUCLEOTIDE SEQUENCE [LARGE SCALE GENOMIC DNA]</scope>
    <source>
        <strain evidence="7">CBA4604</strain>
    </source>
</reference>
<proteinExistence type="inferred from homology"/>
<dbReference type="EMBL" id="CP025583">
    <property type="protein sequence ID" value="AUM74024.1"/>
    <property type="molecule type" value="Genomic_DNA"/>
</dbReference>
<dbReference type="RefSeq" id="WP_101499372.1">
    <property type="nucleotide sequence ID" value="NZ_CP025583.1"/>
</dbReference>
<comment type="similarity">
    <text evidence="2">Belongs to the bacterial solute-binding protein 5 family.</text>
</comment>
<dbReference type="PIRSF" id="PIRSF002741">
    <property type="entry name" value="MppA"/>
    <property type="match status" value="1"/>
</dbReference>
<dbReference type="GO" id="GO:0015833">
    <property type="term" value="P:peptide transport"/>
    <property type="evidence" value="ECO:0007669"/>
    <property type="project" value="TreeGrafter"/>
</dbReference>
<dbReference type="SUPFAM" id="SSF53850">
    <property type="entry name" value="Periplasmic binding protein-like II"/>
    <property type="match status" value="1"/>
</dbReference>
<dbReference type="InterPro" id="IPR000914">
    <property type="entry name" value="SBP_5_dom"/>
</dbReference>